<proteinExistence type="inferred from homology"/>
<dbReference type="InterPro" id="IPR008271">
    <property type="entry name" value="Ser/Thr_kinase_AS"/>
</dbReference>
<dbReference type="Gene3D" id="1.10.510.10">
    <property type="entry name" value="Transferase(Phosphotransferase) domain 1"/>
    <property type="match status" value="1"/>
</dbReference>
<dbReference type="RefSeq" id="XP_068359116.1">
    <property type="nucleotide sequence ID" value="XM_068504707.1"/>
</dbReference>
<evidence type="ECO:0000313" key="7">
    <source>
        <dbReference type="EMBL" id="OHT05980.1"/>
    </source>
</evidence>
<evidence type="ECO:0000313" key="8">
    <source>
        <dbReference type="Proteomes" id="UP000179807"/>
    </source>
</evidence>
<feature type="compositionally biased region" description="Basic residues" evidence="5">
    <location>
        <begin position="432"/>
        <end position="441"/>
    </location>
</feature>
<accession>A0A1J4K8E2</accession>
<evidence type="ECO:0000259" key="6">
    <source>
        <dbReference type="PROSITE" id="PS50011"/>
    </source>
</evidence>
<dbReference type="GO" id="GO:0005737">
    <property type="term" value="C:cytoplasm"/>
    <property type="evidence" value="ECO:0007669"/>
    <property type="project" value="TreeGrafter"/>
</dbReference>
<name>A0A1J4K8E2_9EUKA</name>
<sequence length="497" mass="57843">MDSAKKLKNIGPYTLYNVIGHGSFSVVRQAMIPSTKDVYACKIIPKINFKERNLAKRFQLEIRVMQQLHHPNIVQINDIFKDKNYYYVIIEYLNGGNLFDYVVRKRRLDEDEAKYYMYRILLAVDYMHSQGICHRDLKPDNILMDDEYNIVKLSDFGLSKFINKNIKNGELTRTPVGSPCYASPECLSGEPYDAQKSDIWSCGVILYTLLTGRIPWIGKSQQQIYAQIKKANYEMPSYLSIECKFVLKSILTCDVNRRPAAKDILGFEWFNSERNTPSGSLYPVMKPVHRISLKKLDDFFGRDLKSGIIDLDTIKFDKVRNDSSTNLLDFTKTIRQLAFDSNVKVRTKSLLTRPKDKSFQEFIDNQNTIDENYSKTENVASKPDLDSYINDIQCQSDDQKENIENCDESISDTSTKKKERKTQDKSKEKSKSKEKRRKLHRSNSMSKDGTVHHHRHHRKHRKNKDDTESEEINLIISKNKRSTSLINMIESKQNIHI</sequence>
<dbReference type="GO" id="GO:0005524">
    <property type="term" value="F:ATP binding"/>
    <property type="evidence" value="ECO:0007669"/>
    <property type="project" value="UniProtKB-UniRule"/>
</dbReference>
<dbReference type="AlphaFoldDB" id="A0A1J4K8E2"/>
<comment type="similarity">
    <text evidence="4">Belongs to the protein kinase superfamily.</text>
</comment>
<evidence type="ECO:0000256" key="2">
    <source>
        <dbReference type="ARBA" id="ARBA00022840"/>
    </source>
</evidence>
<dbReference type="VEuPathDB" id="TrichDB:TRFO_26036"/>
<dbReference type="GO" id="GO:0004674">
    <property type="term" value="F:protein serine/threonine kinase activity"/>
    <property type="evidence" value="ECO:0007669"/>
    <property type="project" value="UniProtKB-KW"/>
</dbReference>
<feature type="domain" description="Protein kinase" evidence="6">
    <location>
        <begin position="13"/>
        <end position="270"/>
    </location>
</feature>
<keyword evidence="7" id="KW-0808">Transferase</keyword>
<dbReference type="InterPro" id="IPR011009">
    <property type="entry name" value="Kinase-like_dom_sf"/>
</dbReference>
<dbReference type="GeneID" id="94839411"/>
<dbReference type="PROSITE" id="PS00108">
    <property type="entry name" value="PROTEIN_KINASE_ST"/>
    <property type="match status" value="1"/>
</dbReference>
<dbReference type="FunFam" id="1.10.510.10:FF:000956">
    <property type="entry name" value="CAMK family protein kinase"/>
    <property type="match status" value="1"/>
</dbReference>
<evidence type="ECO:0000256" key="4">
    <source>
        <dbReference type="RuleBase" id="RU000304"/>
    </source>
</evidence>
<evidence type="ECO:0000256" key="3">
    <source>
        <dbReference type="PROSITE-ProRule" id="PRU10141"/>
    </source>
</evidence>
<keyword evidence="4" id="KW-0723">Serine/threonine-protein kinase</keyword>
<keyword evidence="7" id="KW-0418">Kinase</keyword>
<dbReference type="SUPFAM" id="SSF56112">
    <property type="entry name" value="Protein kinase-like (PK-like)"/>
    <property type="match status" value="1"/>
</dbReference>
<comment type="caution">
    <text evidence="7">The sequence shown here is derived from an EMBL/GenBank/DDBJ whole genome shotgun (WGS) entry which is preliminary data.</text>
</comment>
<dbReference type="GO" id="GO:0035556">
    <property type="term" value="P:intracellular signal transduction"/>
    <property type="evidence" value="ECO:0007669"/>
    <property type="project" value="TreeGrafter"/>
</dbReference>
<keyword evidence="8" id="KW-1185">Reference proteome</keyword>
<evidence type="ECO:0000256" key="5">
    <source>
        <dbReference type="SAM" id="MobiDB-lite"/>
    </source>
</evidence>
<protein>
    <submittedName>
        <fullName evidence="7">CAMK family protein kinase</fullName>
    </submittedName>
</protein>
<dbReference type="Pfam" id="PF00069">
    <property type="entry name" value="Pkinase"/>
    <property type="match status" value="1"/>
</dbReference>
<dbReference type="PROSITE" id="PS00107">
    <property type="entry name" value="PROTEIN_KINASE_ATP"/>
    <property type="match status" value="1"/>
</dbReference>
<dbReference type="FunFam" id="3.30.200.20:FF:000042">
    <property type="entry name" value="Aurora kinase A"/>
    <property type="match status" value="1"/>
</dbReference>
<dbReference type="PANTHER" id="PTHR24346:SF30">
    <property type="entry name" value="MATERNAL EMBRYONIC LEUCINE ZIPPER KINASE"/>
    <property type="match status" value="1"/>
</dbReference>
<dbReference type="CDD" id="cd14003">
    <property type="entry name" value="STKc_AMPK-like"/>
    <property type="match status" value="1"/>
</dbReference>
<organism evidence="7 8">
    <name type="scientific">Tritrichomonas foetus</name>
    <dbReference type="NCBI Taxonomy" id="1144522"/>
    <lineage>
        <taxon>Eukaryota</taxon>
        <taxon>Metamonada</taxon>
        <taxon>Parabasalia</taxon>
        <taxon>Tritrichomonadida</taxon>
        <taxon>Tritrichomonadidae</taxon>
        <taxon>Tritrichomonas</taxon>
    </lineage>
</organism>
<feature type="binding site" evidence="3">
    <location>
        <position position="42"/>
    </location>
    <ligand>
        <name>ATP</name>
        <dbReference type="ChEBI" id="CHEBI:30616"/>
    </ligand>
</feature>
<dbReference type="PROSITE" id="PS50011">
    <property type="entry name" value="PROTEIN_KINASE_DOM"/>
    <property type="match status" value="1"/>
</dbReference>
<feature type="region of interest" description="Disordered" evidence="5">
    <location>
        <begin position="399"/>
        <end position="470"/>
    </location>
</feature>
<dbReference type="InterPro" id="IPR000719">
    <property type="entry name" value="Prot_kinase_dom"/>
</dbReference>
<feature type="compositionally biased region" description="Basic and acidic residues" evidence="5">
    <location>
        <begin position="421"/>
        <end position="431"/>
    </location>
</feature>
<dbReference type="InterPro" id="IPR017441">
    <property type="entry name" value="Protein_kinase_ATP_BS"/>
</dbReference>
<dbReference type="SMART" id="SM00220">
    <property type="entry name" value="S_TKc"/>
    <property type="match status" value="1"/>
</dbReference>
<dbReference type="EMBL" id="MLAK01000739">
    <property type="protein sequence ID" value="OHT05980.1"/>
    <property type="molecule type" value="Genomic_DNA"/>
</dbReference>
<dbReference type="Proteomes" id="UP000179807">
    <property type="component" value="Unassembled WGS sequence"/>
</dbReference>
<keyword evidence="2 3" id="KW-0067">ATP-binding</keyword>
<dbReference type="PANTHER" id="PTHR24346">
    <property type="entry name" value="MAP/MICROTUBULE AFFINITY-REGULATING KINASE"/>
    <property type="match status" value="1"/>
</dbReference>
<keyword evidence="1 3" id="KW-0547">Nucleotide-binding</keyword>
<evidence type="ECO:0000256" key="1">
    <source>
        <dbReference type="ARBA" id="ARBA00022741"/>
    </source>
</evidence>
<gene>
    <name evidence="7" type="ORF">TRFO_26036</name>
</gene>
<dbReference type="OrthoDB" id="68483at2759"/>
<feature type="compositionally biased region" description="Basic residues" evidence="5">
    <location>
        <begin position="452"/>
        <end position="462"/>
    </location>
</feature>
<reference evidence="7" key="1">
    <citation type="submission" date="2016-10" db="EMBL/GenBank/DDBJ databases">
        <authorList>
            <person name="Benchimol M."/>
            <person name="Almeida L.G."/>
            <person name="Vasconcelos A.T."/>
            <person name="Perreira-Neves A."/>
            <person name="Rosa I.A."/>
            <person name="Tasca T."/>
            <person name="Bogo M.R."/>
            <person name="de Souza W."/>
        </authorList>
    </citation>
    <scope>NUCLEOTIDE SEQUENCE [LARGE SCALE GENOMIC DNA]</scope>
    <source>
        <strain evidence="7">K</strain>
    </source>
</reference>